<dbReference type="OrthoDB" id="43972at2157"/>
<evidence type="ECO:0000313" key="9">
    <source>
        <dbReference type="Proteomes" id="UP000056255"/>
    </source>
</evidence>
<evidence type="ECO:0000313" key="10">
    <source>
        <dbReference type="Proteomes" id="UP000061362"/>
    </source>
</evidence>
<evidence type="ECO:0000313" key="11">
    <source>
        <dbReference type="Proteomes" id="UP000062398"/>
    </source>
</evidence>
<keyword evidence="1" id="KW-0812">Transmembrane</keyword>
<evidence type="ECO:0000313" key="6">
    <source>
        <dbReference type="EMBL" id="AKV82040.1"/>
    </source>
</evidence>
<keyword evidence="1" id="KW-1133">Transmembrane helix</keyword>
<dbReference type="Proteomes" id="UP000061362">
    <property type="component" value="Chromosome"/>
</dbReference>
<dbReference type="OMA" id="PIEMIVA"/>
<evidence type="ECO:0000313" key="4">
    <source>
        <dbReference type="EMBL" id="AKV77549.1"/>
    </source>
</evidence>
<gene>
    <name evidence="2" type="ORF">HA72_0968</name>
    <name evidence="3" type="ORF">MsedA_0983</name>
    <name evidence="4" type="ORF">MsedB_0984</name>
    <name evidence="5" type="ORF">MsedC_0983</name>
    <name evidence="6" type="ORF">MsedD_0984</name>
    <name evidence="7" type="ORF">MsedE_0984</name>
</gene>
<feature type="transmembrane region" description="Helical" evidence="1">
    <location>
        <begin position="49"/>
        <end position="67"/>
    </location>
</feature>
<dbReference type="EMBL" id="CP012175">
    <property type="protein sequence ID" value="AKV82040.1"/>
    <property type="molecule type" value="Genomic_DNA"/>
</dbReference>
<dbReference type="EMBL" id="CP012173">
    <property type="protein sequence ID" value="AKV77549.1"/>
    <property type="molecule type" value="Genomic_DNA"/>
</dbReference>
<dbReference type="Proteomes" id="UP000062398">
    <property type="component" value="Chromosome"/>
</dbReference>
<evidence type="ECO:0000313" key="2">
    <source>
        <dbReference type="EMBL" id="AIM27124.1"/>
    </source>
</evidence>
<reference evidence="7 9" key="3">
    <citation type="submission" date="2015-07" db="EMBL/GenBank/DDBJ databases">
        <title>Physiological, transcriptional responses and genome re-sequencing of acid resistant extremely thermoacidophilic Metallosphaera sedula SARC-M1.</title>
        <authorList>
            <person name="Ai C."/>
            <person name="McCarthy S."/>
            <person name="Eckrich V."/>
            <person name="Rudrappa D."/>
            <person name="Qiu G."/>
            <person name="Blum P."/>
        </authorList>
    </citation>
    <scope>NUCLEOTIDE SEQUENCE [LARGE SCALE GENOMIC DNA]</scope>
    <source>
        <strain evidence="7 9">SARC-M1</strain>
    </source>
</reference>
<reference evidence="10 11" key="2">
    <citation type="journal article" date="2015" name="Genome Announc.">
        <title>Complete Genome Sequences of Evolved Arsenate-Resistant Metallosphaera sedula Strains.</title>
        <authorList>
            <person name="Ai C."/>
            <person name="McCarthy S."/>
            <person name="Schackwitz W."/>
            <person name="Martin J."/>
            <person name="Lipzen A."/>
            <person name="Blum P."/>
        </authorList>
    </citation>
    <scope>NUCLEOTIDE SEQUENCE [LARGE SCALE GENOMIC DNA]</scope>
    <source>
        <strain evidence="5 11">ARS120-1</strain>
        <strain evidence="6 10">ARS120-2</strain>
        <strain evidence="3 13">ARS50-1</strain>
        <strain evidence="4 12">ARS50-2</strain>
    </source>
</reference>
<keyword evidence="1" id="KW-0472">Membrane</keyword>
<dbReference type="Proteomes" id="UP000056255">
    <property type="component" value="Chromosome"/>
</dbReference>
<accession>A0A088E3Y5</accession>
<organism evidence="2 8">
    <name type="scientific">Metallosphaera sedula</name>
    <dbReference type="NCBI Taxonomy" id="43687"/>
    <lineage>
        <taxon>Archaea</taxon>
        <taxon>Thermoproteota</taxon>
        <taxon>Thermoprotei</taxon>
        <taxon>Sulfolobales</taxon>
        <taxon>Sulfolobaceae</taxon>
        <taxon>Metallosphaera</taxon>
    </lineage>
</organism>
<evidence type="ECO:0000313" key="13">
    <source>
        <dbReference type="Proteomes" id="UP000068832"/>
    </source>
</evidence>
<reference evidence="2 8" key="1">
    <citation type="journal article" date="2014" name="J. Bacteriol.">
        <title>Role of an Archaeal PitA Transporter in the Copper and Arsenic Resistance of Metallosphaera sedula, an Extreme Thermoacidophile.</title>
        <authorList>
            <person name="McCarthy S."/>
            <person name="Ai C."/>
            <person name="Wheaton G."/>
            <person name="Tevatia R."/>
            <person name="Eckrich V."/>
            <person name="Kelly R."/>
            <person name="Blum P."/>
        </authorList>
    </citation>
    <scope>NUCLEOTIDE SEQUENCE [LARGE SCALE GENOMIC DNA]</scope>
    <source>
        <strain evidence="2 8">CuR1</strain>
    </source>
</reference>
<dbReference type="Proteomes" id="UP000029084">
    <property type="component" value="Chromosome"/>
</dbReference>
<feature type="transmembrane region" description="Helical" evidence="1">
    <location>
        <begin position="144"/>
        <end position="166"/>
    </location>
</feature>
<evidence type="ECO:0000313" key="5">
    <source>
        <dbReference type="EMBL" id="AKV79795.1"/>
    </source>
</evidence>
<evidence type="ECO:0000313" key="7">
    <source>
        <dbReference type="EMBL" id="AKV84278.1"/>
    </source>
</evidence>
<name>A0A088E3Y5_9CREN</name>
<feature type="transmembrane region" description="Helical" evidence="1">
    <location>
        <begin position="21"/>
        <end position="43"/>
    </location>
</feature>
<dbReference type="Proteomes" id="UP000062475">
    <property type="component" value="Chromosome"/>
</dbReference>
<dbReference type="AlphaFoldDB" id="A0A088E3Y5"/>
<evidence type="ECO:0000313" key="3">
    <source>
        <dbReference type="EMBL" id="AKV75307.1"/>
    </source>
</evidence>
<evidence type="ECO:0000313" key="8">
    <source>
        <dbReference type="Proteomes" id="UP000029084"/>
    </source>
</evidence>
<dbReference type="RefSeq" id="WP_012020925.1">
    <property type="nucleotide sequence ID" value="NZ_CP012172.1"/>
</dbReference>
<evidence type="ECO:0000313" key="12">
    <source>
        <dbReference type="Proteomes" id="UP000062475"/>
    </source>
</evidence>
<evidence type="ECO:0000256" key="1">
    <source>
        <dbReference type="SAM" id="Phobius"/>
    </source>
</evidence>
<proteinExistence type="predicted"/>
<sequence length="167" mass="19060">MDPHRGILFSLFFRSFGRGKLAFALPPLVTLLYYSMGMPLLVIPLNTNIIKYIIIYLLIVHAFLKVIMGRFLHYSGSFRPSILELSKWTIINSITQMSFILPMGIYAVNVIDMIIFLMISVVVKEMVTVLCCRSSRVLLMITSYNFDYIYIIGISSLITAILLNTFS</sequence>
<dbReference type="EMBL" id="CP012174">
    <property type="protein sequence ID" value="AKV79795.1"/>
    <property type="molecule type" value="Genomic_DNA"/>
</dbReference>
<dbReference type="GeneID" id="25459124"/>
<dbReference type="EMBL" id="CP008822">
    <property type="protein sequence ID" value="AIM27124.1"/>
    <property type="molecule type" value="Genomic_DNA"/>
</dbReference>
<protein>
    <submittedName>
        <fullName evidence="2">Uncharacterized protein</fullName>
    </submittedName>
</protein>
<dbReference type="Proteomes" id="UP000068832">
    <property type="component" value="Chromosome"/>
</dbReference>
<dbReference type="EMBL" id="CP012172">
    <property type="protein sequence ID" value="AKV75307.1"/>
    <property type="molecule type" value="Genomic_DNA"/>
</dbReference>
<dbReference type="EMBL" id="CP012176">
    <property type="protein sequence ID" value="AKV84278.1"/>
    <property type="molecule type" value="Genomic_DNA"/>
</dbReference>
<dbReference type="PATRIC" id="fig|43687.5.peg.1001"/>